<sequence length="108" mass="12232">MSNPDQSQPHHENDMDQQLRPPKTSLADQLGTRHLSTKIINIASEFSPWKLAEVAAIYLTPFYRQLCHSGDLGALNEELVDMIRDASRRAVILFKLIYFSSDGLDFQG</sequence>
<dbReference type="Proteomes" id="UP000309997">
    <property type="component" value="Unassembled WGS sequence"/>
</dbReference>
<evidence type="ECO:0000313" key="1">
    <source>
        <dbReference type="EMBL" id="KAL3577254.1"/>
    </source>
</evidence>
<proteinExistence type="predicted"/>
<name>A0ACC4BGR6_POPAL</name>
<reference evidence="1 2" key="1">
    <citation type="journal article" date="2024" name="Plant Biotechnol. J.">
        <title>Genome and CRISPR/Cas9 system of a widespread forest tree (Populus alba) in the world.</title>
        <authorList>
            <person name="Liu Y.J."/>
            <person name="Jiang P.F."/>
            <person name="Han X.M."/>
            <person name="Li X.Y."/>
            <person name="Wang H.M."/>
            <person name="Wang Y.J."/>
            <person name="Wang X.X."/>
            <person name="Zeng Q.Y."/>
        </authorList>
    </citation>
    <scope>NUCLEOTIDE SEQUENCE [LARGE SCALE GENOMIC DNA]</scope>
    <source>
        <strain evidence="2">cv. PAL-ZL1</strain>
    </source>
</reference>
<dbReference type="EMBL" id="RCHU02000011">
    <property type="protein sequence ID" value="KAL3577254.1"/>
    <property type="molecule type" value="Genomic_DNA"/>
</dbReference>
<gene>
    <name evidence="1" type="ORF">D5086_022537</name>
</gene>
<evidence type="ECO:0000313" key="2">
    <source>
        <dbReference type="Proteomes" id="UP000309997"/>
    </source>
</evidence>
<keyword evidence="2" id="KW-1185">Reference proteome</keyword>
<comment type="caution">
    <text evidence="1">The sequence shown here is derived from an EMBL/GenBank/DDBJ whole genome shotgun (WGS) entry which is preliminary data.</text>
</comment>
<organism evidence="1 2">
    <name type="scientific">Populus alba</name>
    <name type="common">White poplar</name>
    <dbReference type="NCBI Taxonomy" id="43335"/>
    <lineage>
        <taxon>Eukaryota</taxon>
        <taxon>Viridiplantae</taxon>
        <taxon>Streptophyta</taxon>
        <taxon>Embryophyta</taxon>
        <taxon>Tracheophyta</taxon>
        <taxon>Spermatophyta</taxon>
        <taxon>Magnoliopsida</taxon>
        <taxon>eudicotyledons</taxon>
        <taxon>Gunneridae</taxon>
        <taxon>Pentapetalae</taxon>
        <taxon>rosids</taxon>
        <taxon>fabids</taxon>
        <taxon>Malpighiales</taxon>
        <taxon>Salicaceae</taxon>
        <taxon>Saliceae</taxon>
        <taxon>Populus</taxon>
    </lineage>
</organism>
<protein>
    <submittedName>
        <fullName evidence="1">Uncharacterized protein</fullName>
    </submittedName>
</protein>
<accession>A0ACC4BGR6</accession>